<keyword evidence="2" id="KW-1133">Transmembrane helix</keyword>
<evidence type="ECO:0000259" key="3">
    <source>
        <dbReference type="Pfam" id="PF07705"/>
    </source>
</evidence>
<feature type="region of interest" description="Disordered" evidence="1">
    <location>
        <begin position="66"/>
        <end position="93"/>
    </location>
</feature>
<dbReference type="InterPro" id="IPR013783">
    <property type="entry name" value="Ig-like_fold"/>
</dbReference>
<dbReference type="EMBL" id="CP009149">
    <property type="protein sequence ID" value="AIJ06364.1"/>
    <property type="molecule type" value="Genomic_DNA"/>
</dbReference>
<dbReference type="KEGG" id="mjh:JH146_1522"/>
<proteinExistence type="predicted"/>
<dbReference type="OrthoDB" id="378420at2157"/>
<evidence type="ECO:0000313" key="4">
    <source>
        <dbReference type="EMBL" id="AIJ06364.1"/>
    </source>
</evidence>
<feature type="compositionally biased region" description="Polar residues" evidence="1">
    <location>
        <begin position="66"/>
        <end position="88"/>
    </location>
</feature>
<keyword evidence="5" id="KW-1185">Reference proteome</keyword>
<sequence>MILTKRKGQLSLEFILLILGVMVAGTFVTLKLVEKSPKFLGNESSEIKKEVLGVFVTEAKFEPETGITTSENISEQDNSTENSDSQTNESEEKLPDLVPISLNVVDSNDTNKTIAYCYRKQIQNNGNEKGLKNQFRHQNGKCKNNTKVKIYAVIKNEGNAPAGQFVVVVYDNDELIYSKTIDSLNVNETADIAFDYIISTSKGCKNQYQYQNQGANSQQRHQHQGCGGGIYEHTIKIVVDEYNSVNESNENNNEKSVEINITKGHGHGNANKEINSGIASNLKIYIGGYAFGEITKDVISGGRYISGNIDEKINGGGIVGKYNVNGTISGKIKVNGNSKLYLGNLYSINALTLTPEGNAEVHIKIPEIGTLEIKAIKGYDWLELKGSKVSTIKVTQNIEGYGYFMCQEDIIGDMSISSIKGNAILDIIKNKIDNLYINRVEGNAYMYITSSDINKLEISDSLKGYSKLNIWDGCKISEIYIKGMQSDSTLSIGASEIETVTIDGDMGNNAVIYINNANITTLHVKRMNWGSRIEIANSNVENIIIDEKNKNGAKIIIDEDSKVENIEIKKEI</sequence>
<keyword evidence="2" id="KW-0472">Membrane</keyword>
<dbReference type="Pfam" id="PF07705">
    <property type="entry name" value="CARDB"/>
    <property type="match status" value="1"/>
</dbReference>
<feature type="domain" description="CARDB" evidence="3">
    <location>
        <begin position="141"/>
        <end position="256"/>
    </location>
</feature>
<dbReference type="InterPro" id="IPR007166">
    <property type="entry name" value="Class3_signal_pept_motif"/>
</dbReference>
<organism evidence="4 5">
    <name type="scientific">Methanocaldococcus bathoardescens</name>
    <dbReference type="NCBI Taxonomy" id="1301915"/>
    <lineage>
        <taxon>Archaea</taxon>
        <taxon>Methanobacteriati</taxon>
        <taxon>Methanobacteriota</taxon>
        <taxon>Methanomada group</taxon>
        <taxon>Methanococci</taxon>
        <taxon>Methanococcales</taxon>
        <taxon>Methanocaldococcaceae</taxon>
        <taxon>Methanocaldococcus</taxon>
    </lineage>
</organism>
<dbReference type="InterPro" id="IPR011635">
    <property type="entry name" value="CARDB"/>
</dbReference>
<dbReference type="RefSeq" id="WP_048202443.1">
    <property type="nucleotide sequence ID" value="NZ_CP009149.1"/>
</dbReference>
<evidence type="ECO:0000256" key="2">
    <source>
        <dbReference type="SAM" id="Phobius"/>
    </source>
</evidence>
<gene>
    <name evidence="4" type="ORF">JH146_1522</name>
</gene>
<dbReference type="STRING" id="1301915.JH146_1522"/>
<name>A0A076LL28_9EURY</name>
<keyword evidence="2" id="KW-0812">Transmembrane</keyword>
<dbReference type="Gene3D" id="2.60.40.10">
    <property type="entry name" value="Immunoglobulins"/>
    <property type="match status" value="1"/>
</dbReference>
<dbReference type="GeneID" id="24892154"/>
<dbReference type="AlphaFoldDB" id="A0A076LL28"/>
<dbReference type="Proteomes" id="UP000028781">
    <property type="component" value="Chromosome"/>
</dbReference>
<evidence type="ECO:0000313" key="5">
    <source>
        <dbReference type="Proteomes" id="UP000028781"/>
    </source>
</evidence>
<feature type="transmembrane region" description="Helical" evidence="2">
    <location>
        <begin position="12"/>
        <end position="33"/>
    </location>
</feature>
<dbReference type="Pfam" id="PF04021">
    <property type="entry name" value="Class_IIIsignal"/>
    <property type="match status" value="1"/>
</dbReference>
<reference evidence="4 5" key="1">
    <citation type="journal article" date="2015" name="Int. J. Syst. Evol. Microbiol.">
        <title>M ethanocaldococcus bathoardescens sp. nov., a hyperthermophilic methanogen isolated from a volcanically active deep-sea hydrothermal vent.</title>
        <authorList>
            <person name="Stewart L.C."/>
            <person name="Jung J.H."/>
            <person name="Kim Y.T."/>
            <person name="Kwon S.W."/>
            <person name="Park C.S."/>
            <person name="Holden J.F."/>
        </authorList>
    </citation>
    <scope>NUCLEOTIDE SEQUENCE [LARGE SCALE GENOMIC DNA]</scope>
    <source>
        <strain evidence="4 5">JH146</strain>
    </source>
</reference>
<dbReference type="HOGENOM" id="CLU_474610_0_0_2"/>
<evidence type="ECO:0000256" key="1">
    <source>
        <dbReference type="SAM" id="MobiDB-lite"/>
    </source>
</evidence>
<accession>A0A076LL28</accession>
<protein>
    <recommendedName>
        <fullName evidence="3">CARDB domain-containing protein</fullName>
    </recommendedName>
</protein>